<dbReference type="EMBL" id="OW970315">
    <property type="protein sequence ID" value="CAH6240266.1"/>
    <property type="molecule type" value="Genomic_DNA"/>
</dbReference>
<keyword evidence="1" id="KW-0472">Membrane</keyword>
<organism evidence="2 3">
    <name type="scientific">Enterobacter agglomerans</name>
    <name type="common">Erwinia herbicola</name>
    <name type="synonym">Pantoea agglomerans</name>
    <dbReference type="NCBI Taxonomy" id="549"/>
    <lineage>
        <taxon>Bacteria</taxon>
        <taxon>Pseudomonadati</taxon>
        <taxon>Pseudomonadota</taxon>
        <taxon>Gammaproteobacteria</taxon>
        <taxon>Enterobacterales</taxon>
        <taxon>Erwiniaceae</taxon>
        <taxon>Pantoea</taxon>
        <taxon>Pantoea agglomerans group</taxon>
    </lineage>
</organism>
<feature type="transmembrane region" description="Helical" evidence="1">
    <location>
        <begin position="44"/>
        <end position="64"/>
    </location>
</feature>
<reference evidence="2" key="1">
    <citation type="submission" date="2022-05" db="EMBL/GenBank/DDBJ databases">
        <authorList>
            <person name="Pothier F. J."/>
        </authorList>
    </citation>
    <scope>NUCLEOTIDE SEQUENCE</scope>
    <source>
        <strain evidence="2">DAPP-PG734</strain>
    </source>
</reference>
<gene>
    <name evidence="2" type="ORF">DAPPPG734_07115</name>
</gene>
<feature type="transmembrane region" description="Helical" evidence="1">
    <location>
        <begin position="70"/>
        <end position="91"/>
    </location>
</feature>
<name>A0AAN2K5K0_ENTAG</name>
<keyword evidence="1" id="KW-1133">Transmembrane helix</keyword>
<protein>
    <submittedName>
        <fullName evidence="2">Uncharacterized protein</fullName>
    </submittedName>
</protein>
<dbReference type="RefSeq" id="WP_031591312.1">
    <property type="nucleotide sequence ID" value="NZ_JNVA01000012.1"/>
</dbReference>
<accession>A0AAN2K5K0</accession>
<proteinExistence type="predicted"/>
<evidence type="ECO:0000256" key="1">
    <source>
        <dbReference type="SAM" id="Phobius"/>
    </source>
</evidence>
<sequence length="103" mass="12073">MKERDVMDNVDLSKLSENERVYIERLSEGEGLTISETLKRLIRVFKGVLIFILLLAAVGIYEFVRSENGSFYTYLSIYFFTVMVFCYMAPVRLGAKVFYYRLI</sequence>
<evidence type="ECO:0000313" key="2">
    <source>
        <dbReference type="EMBL" id="CAH6240266.1"/>
    </source>
</evidence>
<keyword evidence="1" id="KW-0812">Transmembrane</keyword>
<dbReference type="AlphaFoldDB" id="A0AAN2K5K0"/>
<evidence type="ECO:0000313" key="3">
    <source>
        <dbReference type="Proteomes" id="UP001158961"/>
    </source>
</evidence>
<dbReference type="Proteomes" id="UP001158961">
    <property type="component" value="Chromosome"/>
</dbReference>